<organism evidence="1 2">
    <name type="scientific">Rhodanobacter lindaniclasticus</name>
    <dbReference type="NCBI Taxonomy" id="75310"/>
    <lineage>
        <taxon>Bacteria</taxon>
        <taxon>Pseudomonadati</taxon>
        <taxon>Pseudomonadota</taxon>
        <taxon>Gammaproteobacteria</taxon>
        <taxon>Lysobacterales</taxon>
        <taxon>Rhodanobacteraceae</taxon>
        <taxon>Rhodanobacter</taxon>
    </lineage>
</organism>
<dbReference type="InterPro" id="IPR007499">
    <property type="entry name" value="ERF_bacteria_virus"/>
</dbReference>
<dbReference type="AlphaFoldDB" id="A0A4S3KE12"/>
<dbReference type="Pfam" id="PF04404">
    <property type="entry name" value="ERF"/>
    <property type="match status" value="1"/>
</dbReference>
<dbReference type="EMBL" id="MWIO01000045">
    <property type="protein sequence ID" value="THD06154.1"/>
    <property type="molecule type" value="Genomic_DNA"/>
</dbReference>
<keyword evidence="2" id="KW-1185">Reference proteome</keyword>
<dbReference type="OrthoDB" id="6154571at2"/>
<proteinExistence type="predicted"/>
<reference evidence="1 2" key="1">
    <citation type="submission" date="2017-02" db="EMBL/GenBank/DDBJ databases">
        <title>Whole genome sequencing of Rhodanobacter lindaniclasticus DSM 17932.</title>
        <authorList>
            <person name="Kumar S."/>
            <person name="Patil P."/>
            <person name="Patil P.B."/>
        </authorList>
    </citation>
    <scope>NUCLEOTIDE SEQUENCE [LARGE SCALE GENOMIC DNA]</scope>
    <source>
        <strain evidence="1 2">DSM 17932</strain>
    </source>
</reference>
<gene>
    <name evidence="1" type="ORF">B1991_14520</name>
</gene>
<name>A0A4S3KE12_9GAMM</name>
<dbReference type="RefSeq" id="WP_136259399.1">
    <property type="nucleotide sequence ID" value="NZ_MWIO01000045.1"/>
</dbReference>
<evidence type="ECO:0000313" key="2">
    <source>
        <dbReference type="Proteomes" id="UP000306317"/>
    </source>
</evidence>
<dbReference type="Proteomes" id="UP000306317">
    <property type="component" value="Unassembled WGS sequence"/>
</dbReference>
<protein>
    <submittedName>
        <fullName evidence="1">Uncharacterized protein</fullName>
    </submittedName>
</protein>
<comment type="caution">
    <text evidence="1">The sequence shown here is derived from an EMBL/GenBank/DDBJ whole genome shotgun (WGS) entry which is preliminary data.</text>
</comment>
<sequence length="200" mass="21034">MELQSEKIDLIVPSLIAARGVFKAAVKDAKNAAFKRPDGKVSTYTTLDSAIEAVNEALLTNGIYYTQQTDIGERGIVLHTRFLHTSGQWIGSTYPVHPVKNDPQGEGSALTYARRYALMALAGIAPEDDDGNAATKAAERDNTADDAAAQEWVDALTGADSLAALDSLAKELATSGLSAAGKTKARAAYSAAKHKLAKAA</sequence>
<evidence type="ECO:0000313" key="1">
    <source>
        <dbReference type="EMBL" id="THD06154.1"/>
    </source>
</evidence>
<accession>A0A4S3KE12</accession>